<dbReference type="AlphaFoldDB" id="A0A2K8U6V9"/>
<dbReference type="SUPFAM" id="SSF54862">
    <property type="entry name" value="4Fe-4S ferredoxins"/>
    <property type="match status" value="1"/>
</dbReference>
<protein>
    <submittedName>
        <fullName evidence="2">4Fe-4S ferredoxin</fullName>
    </submittedName>
</protein>
<sequence length="402" mass="44568">MGHLLSAKSSLVPLIDRLNRYPIGLVDSAKLREILALLFTEREAFVASRFPLHEATAAELSDLTGIAPPHLRPLLESMADKGLVMDLPYGAQTYYLLVPGLIGFMEFTFMRRRPTLTAPVPVAELARLMSEYLHENGRAGQGGEFFGSPTQLTRALVYAEHIPVTSRITAYEDARRIIMDADYRAVTLCYCRHKKEHLGEPCRKGAPVEAICMVLGEGARFLVRRGFAQEQDQAAMLATLERARALGLTHVTDNVRERPSFICNCCRCCCELMAGVQSGFSDGIAKTPFLAAVDPTRCDYCGECLKTCNVKCIGLADAARTLPKPQRWAAVDTATCLGCGACIAVCKRGAIQLVPRPHPKTPPKNKGRLFARILWEKGRLWPFIADRAKQQWRLLTRAARRP</sequence>
<keyword evidence="3" id="KW-1185">Reference proteome</keyword>
<dbReference type="SUPFAM" id="SSF46785">
    <property type="entry name" value="Winged helix' DNA-binding domain"/>
    <property type="match status" value="1"/>
</dbReference>
<feature type="domain" description="4Fe-4S ferredoxin-type" evidence="1">
    <location>
        <begin position="327"/>
        <end position="356"/>
    </location>
</feature>
<accession>A0A2K8U6V9</accession>
<gene>
    <name evidence="2" type="ORF">THSYN_09415</name>
</gene>
<evidence type="ECO:0000313" key="3">
    <source>
        <dbReference type="Proteomes" id="UP000232638"/>
    </source>
</evidence>
<dbReference type="Pfam" id="PF00037">
    <property type="entry name" value="Fer4"/>
    <property type="match status" value="1"/>
</dbReference>
<dbReference type="KEGG" id="tsy:THSYN_09415"/>
<dbReference type="InterPro" id="IPR017896">
    <property type="entry name" value="4Fe4S_Fe-S-bd"/>
</dbReference>
<organism evidence="2 3">
    <name type="scientific">Candidatus Thiodictyon syntrophicum</name>
    <dbReference type="NCBI Taxonomy" id="1166950"/>
    <lineage>
        <taxon>Bacteria</taxon>
        <taxon>Pseudomonadati</taxon>
        <taxon>Pseudomonadota</taxon>
        <taxon>Gammaproteobacteria</taxon>
        <taxon>Chromatiales</taxon>
        <taxon>Chromatiaceae</taxon>
        <taxon>Thiodictyon</taxon>
    </lineage>
</organism>
<feature type="domain" description="4Fe-4S ferredoxin-type" evidence="1">
    <location>
        <begin position="289"/>
        <end position="318"/>
    </location>
</feature>
<evidence type="ECO:0000313" key="2">
    <source>
        <dbReference type="EMBL" id="AUB81149.1"/>
    </source>
</evidence>
<proteinExistence type="predicted"/>
<dbReference type="PROSITE" id="PS51379">
    <property type="entry name" value="4FE4S_FER_2"/>
    <property type="match status" value="2"/>
</dbReference>
<dbReference type="EMBL" id="CP020370">
    <property type="protein sequence ID" value="AUB81149.1"/>
    <property type="molecule type" value="Genomic_DNA"/>
</dbReference>
<dbReference type="Gene3D" id="3.30.70.20">
    <property type="match status" value="1"/>
</dbReference>
<dbReference type="InterPro" id="IPR036390">
    <property type="entry name" value="WH_DNA-bd_sf"/>
</dbReference>
<dbReference type="RefSeq" id="WP_100918926.1">
    <property type="nucleotide sequence ID" value="NZ_CP020370.1"/>
</dbReference>
<dbReference type="Proteomes" id="UP000232638">
    <property type="component" value="Chromosome"/>
</dbReference>
<reference evidence="2 3" key="1">
    <citation type="submission" date="2017-03" db="EMBL/GenBank/DDBJ databases">
        <title>Complete genome sequence of Candidatus 'Thiodictyon syntrophicum' sp. nov. strain Cad16T, a photolithoautotroph purple sulfur bacterium isolated from an alpine meromictic lake.</title>
        <authorList>
            <person name="Luedin S.M."/>
            <person name="Pothier J.F."/>
            <person name="Danza F."/>
            <person name="Storelli N."/>
            <person name="Wittwer M."/>
            <person name="Tonolla M."/>
        </authorList>
    </citation>
    <scope>NUCLEOTIDE SEQUENCE [LARGE SCALE GENOMIC DNA]</scope>
    <source>
        <strain evidence="2 3">Cad16T</strain>
    </source>
</reference>
<evidence type="ECO:0000259" key="1">
    <source>
        <dbReference type="PROSITE" id="PS51379"/>
    </source>
</evidence>
<dbReference type="OrthoDB" id="9800260at2"/>
<name>A0A2K8U6V9_9GAMM</name>